<sequence>LTEVAELCVQKSHHAAERAAAIAGYRLAFDAPFFREFVLECPVDAATVIRAGRAAGVLAGIDLGRFQPEWRRRLLVAVTEQRSAADIERWLGALRAAAGTSRDTVAAAGDGGARRGAR</sequence>
<reference evidence="2" key="1">
    <citation type="submission" date="2020-07" db="EMBL/GenBank/DDBJ databases">
        <title>Huge and variable diversity of episymbiotic CPR bacteria and DPANN archaea in groundwater ecosystems.</title>
        <authorList>
            <person name="He C.Y."/>
            <person name="Keren R."/>
            <person name="Whittaker M."/>
            <person name="Farag I.F."/>
            <person name="Doudna J."/>
            <person name="Cate J.H.D."/>
            <person name="Banfield J.F."/>
        </authorList>
    </citation>
    <scope>NUCLEOTIDE SEQUENCE</scope>
    <source>
        <strain evidence="2">NC_groundwater_928_Pr1_S-0.2um_72_17</strain>
    </source>
</reference>
<protein>
    <submittedName>
        <fullName evidence="2">Glycine dehydrogenase</fullName>
        <ecNumber evidence="2">1.4.4.2</ecNumber>
    </submittedName>
</protein>
<keyword evidence="2" id="KW-0560">Oxidoreductase</keyword>
<organism evidence="2 3">
    <name type="scientific">Eiseniibacteriota bacterium</name>
    <dbReference type="NCBI Taxonomy" id="2212470"/>
    <lineage>
        <taxon>Bacteria</taxon>
        <taxon>Candidatus Eiseniibacteriota</taxon>
    </lineage>
</organism>
<dbReference type="InterPro" id="IPR023010">
    <property type="entry name" value="GcvPA"/>
</dbReference>
<dbReference type="Proteomes" id="UP000807850">
    <property type="component" value="Unassembled WGS sequence"/>
</dbReference>
<feature type="non-terminal residue" evidence="2">
    <location>
        <position position="1"/>
    </location>
</feature>
<dbReference type="SUPFAM" id="SSF53383">
    <property type="entry name" value="PLP-dependent transferases"/>
    <property type="match status" value="1"/>
</dbReference>
<dbReference type="PANTHER" id="PTHR42806:SF1">
    <property type="entry name" value="GLYCINE DEHYDROGENASE (DECARBOXYLATING)"/>
    <property type="match status" value="1"/>
</dbReference>
<accession>A0A9D6QN39</accession>
<evidence type="ECO:0000313" key="3">
    <source>
        <dbReference type="Proteomes" id="UP000807850"/>
    </source>
</evidence>
<evidence type="ECO:0000313" key="2">
    <source>
        <dbReference type="EMBL" id="MBI3540383.1"/>
    </source>
</evidence>
<dbReference type="EMBL" id="JACQAY010000297">
    <property type="protein sequence ID" value="MBI3540383.1"/>
    <property type="molecule type" value="Genomic_DNA"/>
</dbReference>
<comment type="caution">
    <text evidence="2">The sequence shown here is derived from an EMBL/GenBank/DDBJ whole genome shotgun (WGS) entry which is preliminary data.</text>
</comment>
<evidence type="ECO:0000256" key="1">
    <source>
        <dbReference type="SAM" id="MobiDB-lite"/>
    </source>
</evidence>
<feature type="region of interest" description="Disordered" evidence="1">
    <location>
        <begin position="99"/>
        <end position="118"/>
    </location>
</feature>
<dbReference type="EC" id="1.4.4.2" evidence="2"/>
<dbReference type="InterPro" id="IPR015422">
    <property type="entry name" value="PyrdxlP-dep_Trfase_small"/>
</dbReference>
<dbReference type="GO" id="GO:0009116">
    <property type="term" value="P:nucleoside metabolic process"/>
    <property type="evidence" value="ECO:0007669"/>
    <property type="project" value="InterPro"/>
</dbReference>
<dbReference type="InterPro" id="IPR015424">
    <property type="entry name" value="PyrdxlP-dep_Trfase"/>
</dbReference>
<dbReference type="GO" id="GO:0004375">
    <property type="term" value="F:glycine dehydrogenase (decarboxylating) activity"/>
    <property type="evidence" value="ECO:0007669"/>
    <property type="project" value="UniProtKB-EC"/>
</dbReference>
<dbReference type="AlphaFoldDB" id="A0A9D6QN39"/>
<name>A0A9D6QN39_UNCEI</name>
<dbReference type="PANTHER" id="PTHR42806">
    <property type="entry name" value="GLYCINE CLEAVAGE SYSTEM P-PROTEIN"/>
    <property type="match status" value="1"/>
</dbReference>
<dbReference type="Gene3D" id="3.90.1150.10">
    <property type="entry name" value="Aspartate Aminotransferase, domain 1"/>
    <property type="match status" value="1"/>
</dbReference>
<proteinExistence type="predicted"/>
<gene>
    <name evidence="2" type="ORF">HY076_08940</name>
</gene>